<comment type="caution">
    <text evidence="2">The sequence shown here is derived from an EMBL/GenBank/DDBJ whole genome shotgun (WGS) entry which is preliminary data.</text>
</comment>
<reference evidence="2" key="1">
    <citation type="journal article" date="2023" name="Science">
        <title>Genome structures resolve the early diversification of teleost fishes.</title>
        <authorList>
            <person name="Parey E."/>
            <person name="Louis A."/>
            <person name="Montfort J."/>
            <person name="Bouchez O."/>
            <person name="Roques C."/>
            <person name="Iampietro C."/>
            <person name="Lluch J."/>
            <person name="Castinel A."/>
            <person name="Donnadieu C."/>
            <person name="Desvignes T."/>
            <person name="Floi Bucao C."/>
            <person name="Jouanno E."/>
            <person name="Wen M."/>
            <person name="Mejri S."/>
            <person name="Dirks R."/>
            <person name="Jansen H."/>
            <person name="Henkel C."/>
            <person name="Chen W.J."/>
            <person name="Zahm M."/>
            <person name="Cabau C."/>
            <person name="Klopp C."/>
            <person name="Thompson A.W."/>
            <person name="Robinson-Rechavi M."/>
            <person name="Braasch I."/>
            <person name="Lecointre G."/>
            <person name="Bobe J."/>
            <person name="Postlethwait J.H."/>
            <person name="Berthelot C."/>
            <person name="Roest Crollius H."/>
            <person name="Guiguen Y."/>
        </authorList>
    </citation>
    <scope>NUCLEOTIDE SEQUENCE</scope>
    <source>
        <strain evidence="2">NC1722</strain>
    </source>
</reference>
<gene>
    <name evidence="2" type="ORF">AAFF_G00280380</name>
</gene>
<proteinExistence type="predicted"/>
<keyword evidence="3" id="KW-1185">Reference proteome</keyword>
<accession>A0AAD7RA37</accession>
<evidence type="ECO:0000313" key="2">
    <source>
        <dbReference type="EMBL" id="KAJ8372666.1"/>
    </source>
</evidence>
<sequence>METGAAAGPGPRALLTEPLLRLAGRSARGSRLSRTNKPAADAAAVEQSVSCQRDDIIAEHSGAATRMVPSVLRLHTAPQTRTVDLSGPQNVGHCVDVFAALSCDLLLVFIHPRKNIRLNAELGLFPRPA</sequence>
<feature type="region of interest" description="Disordered" evidence="1">
    <location>
        <begin position="26"/>
        <end position="45"/>
    </location>
</feature>
<protein>
    <submittedName>
        <fullName evidence="2">Uncharacterized protein</fullName>
    </submittedName>
</protein>
<evidence type="ECO:0000256" key="1">
    <source>
        <dbReference type="SAM" id="MobiDB-lite"/>
    </source>
</evidence>
<dbReference type="Proteomes" id="UP001221898">
    <property type="component" value="Unassembled WGS sequence"/>
</dbReference>
<name>A0AAD7RA37_9TELE</name>
<dbReference type="EMBL" id="JAINUG010000391">
    <property type="protein sequence ID" value="KAJ8372666.1"/>
    <property type="molecule type" value="Genomic_DNA"/>
</dbReference>
<dbReference type="AlphaFoldDB" id="A0AAD7RA37"/>
<evidence type="ECO:0000313" key="3">
    <source>
        <dbReference type="Proteomes" id="UP001221898"/>
    </source>
</evidence>
<organism evidence="2 3">
    <name type="scientific">Aldrovandia affinis</name>
    <dbReference type="NCBI Taxonomy" id="143900"/>
    <lineage>
        <taxon>Eukaryota</taxon>
        <taxon>Metazoa</taxon>
        <taxon>Chordata</taxon>
        <taxon>Craniata</taxon>
        <taxon>Vertebrata</taxon>
        <taxon>Euteleostomi</taxon>
        <taxon>Actinopterygii</taxon>
        <taxon>Neopterygii</taxon>
        <taxon>Teleostei</taxon>
        <taxon>Notacanthiformes</taxon>
        <taxon>Halosauridae</taxon>
        <taxon>Aldrovandia</taxon>
    </lineage>
</organism>